<keyword evidence="4" id="KW-0325">Glycoprotein</keyword>
<evidence type="ECO:0000256" key="3">
    <source>
        <dbReference type="ARBA" id="ARBA00023157"/>
    </source>
</evidence>
<dbReference type="InterPro" id="IPR016140">
    <property type="entry name" value="Bifunc_inhib/LTP/seed_store"/>
</dbReference>
<dbReference type="PANTHER" id="PTHR33044">
    <property type="entry name" value="BIFUNCTIONAL INHIBITOR/LIPID-TRANSFER PROTEIN/SEED STORAGE 2S ALBUMIN SUPERFAMILY PROTEIN-RELATED"/>
    <property type="match status" value="1"/>
</dbReference>
<evidence type="ECO:0000256" key="5">
    <source>
        <dbReference type="SAM" id="Phobius"/>
    </source>
</evidence>
<keyword evidence="3" id="KW-1015">Disulfide bond</keyword>
<dbReference type="SUPFAM" id="SSF47699">
    <property type="entry name" value="Bifunctional inhibitor/lipid-transfer protein/seed storage 2S albumin"/>
    <property type="match status" value="1"/>
</dbReference>
<evidence type="ECO:0000256" key="4">
    <source>
        <dbReference type="ARBA" id="ARBA00023180"/>
    </source>
</evidence>
<dbReference type="CDD" id="cd00010">
    <property type="entry name" value="AAI_LTSS"/>
    <property type="match status" value="1"/>
</dbReference>
<keyword evidence="2 6" id="KW-0732">Signal</keyword>
<dbReference type="Allergome" id="8740">
    <property type="allergen name" value="Cry j LTP"/>
</dbReference>
<dbReference type="Gene3D" id="1.10.110.10">
    <property type="entry name" value="Plant lipid-transfer and hydrophobic proteins"/>
    <property type="match status" value="1"/>
</dbReference>
<feature type="domain" description="Bifunctional inhibitor/plant lipid transfer protein/seed storage helical" evidence="7">
    <location>
        <begin position="24"/>
        <end position="114"/>
    </location>
</feature>
<organism evidence="8">
    <name type="scientific">Cryptomeria japonica</name>
    <name type="common">Japanese cedar</name>
    <name type="synonym">Cupressus japonica</name>
    <dbReference type="NCBI Taxonomy" id="3369"/>
    <lineage>
        <taxon>Eukaryota</taxon>
        <taxon>Viridiplantae</taxon>
        <taxon>Streptophyta</taxon>
        <taxon>Embryophyta</taxon>
        <taxon>Tracheophyta</taxon>
        <taxon>Spermatophyta</taxon>
        <taxon>Pinopsida</taxon>
        <taxon>Pinidae</taxon>
        <taxon>Conifers II</taxon>
        <taxon>Cupressales</taxon>
        <taxon>Cupressaceae</taxon>
        <taxon>Cryptomeria</taxon>
    </lineage>
</organism>
<gene>
    <name evidence="8" type="primary">cjp-8</name>
</gene>
<evidence type="ECO:0000256" key="2">
    <source>
        <dbReference type="ARBA" id="ARBA00022729"/>
    </source>
</evidence>
<accession>D4QD83</accession>
<protein>
    <submittedName>
        <fullName evidence="8">Pollen allergen CJP-8</fullName>
    </submittedName>
</protein>
<feature type="transmembrane region" description="Helical" evidence="5">
    <location>
        <begin position="140"/>
        <end position="161"/>
    </location>
</feature>
<dbReference type="InterPro" id="IPR036312">
    <property type="entry name" value="Bifun_inhib/LTP/seed_sf"/>
</dbReference>
<keyword evidence="5" id="KW-0812">Transmembrane</keyword>
<dbReference type="EMBL" id="AB520844">
    <property type="protein sequence ID" value="BAI94503.1"/>
    <property type="molecule type" value="mRNA"/>
</dbReference>
<evidence type="ECO:0000256" key="1">
    <source>
        <dbReference type="ARBA" id="ARBA00009748"/>
    </source>
</evidence>
<feature type="signal peptide" evidence="6">
    <location>
        <begin position="1"/>
        <end position="35"/>
    </location>
</feature>
<feature type="chain" id="PRO_5003062531" evidence="6">
    <location>
        <begin position="36"/>
        <end position="165"/>
    </location>
</feature>
<dbReference type="AlphaFoldDB" id="D4QD83"/>
<sequence length="165" mass="17409">MAMRMKSSSMSSYRFSYCQMMLVLMVMTLVQIGAAQSDTNSCVNSLVPCASYLNATTKPPDSCCVPLLNVIQTQQQCLCNLLNSSIVKQSSINITQALNIPRLCGDTNVSTDACSTNATANAPSASTTPSVPADTGDSSGIGATSLQIFLPLLAVFFLGVFKSFP</sequence>
<proteinExistence type="evidence at transcript level"/>
<reference evidence="8" key="1">
    <citation type="submission" date="2009-09" db="EMBL/GenBank/DDBJ databases">
        <authorList>
            <person name="Ibrahim A."/>
            <person name="Kawamoto S."/>
            <person name="Nishimura M."/>
            <person name="Pak S."/>
            <person name="Aki T."/>
            <person name="Salcedo G."/>
            <person name="Asturias J.A."/>
            <person name="Hayashi T."/>
            <person name="Ono K."/>
        </authorList>
    </citation>
    <scope>NUCLEOTIDE SEQUENCE</scope>
</reference>
<name>D4QD83_CRYJA</name>
<keyword evidence="5" id="KW-0472">Membrane</keyword>
<evidence type="ECO:0000313" key="8">
    <source>
        <dbReference type="EMBL" id="BAI94503.1"/>
    </source>
</evidence>
<evidence type="ECO:0000256" key="6">
    <source>
        <dbReference type="SAM" id="SignalP"/>
    </source>
</evidence>
<comment type="similarity">
    <text evidence="1">Belongs to the plant LTP family.</text>
</comment>
<dbReference type="Pfam" id="PF14368">
    <property type="entry name" value="LTP_2"/>
    <property type="match status" value="1"/>
</dbReference>
<reference evidence="8" key="2">
    <citation type="journal article" date="2010" name="Biosci. Biotechnol. Biochem.">
        <title>A new lipid transfer protein homolog identified as an IgE-binding antigen from Japanese cedar pollen.</title>
        <authorList>
            <person name="Ibrahim A.R.N."/>
            <person name="Kawamoto S."/>
            <person name="Nishimura M."/>
            <person name="Pak S."/>
            <person name="Aki T."/>
            <person name="Diaz-Perales A."/>
            <person name="Salcedo G."/>
            <person name="Asturias J.A."/>
            <person name="Hayashi T."/>
            <person name="Ono K."/>
        </authorList>
    </citation>
    <scope>NUCLEOTIDE SEQUENCE</scope>
</reference>
<evidence type="ECO:0000259" key="7">
    <source>
        <dbReference type="Pfam" id="PF14368"/>
    </source>
</evidence>
<keyword evidence="5" id="KW-1133">Transmembrane helix</keyword>
<dbReference type="InterPro" id="IPR043325">
    <property type="entry name" value="LTSS"/>
</dbReference>